<evidence type="ECO:0000259" key="1">
    <source>
        <dbReference type="Pfam" id="PF16177"/>
    </source>
</evidence>
<feature type="non-terminal residue" evidence="2">
    <location>
        <position position="62"/>
    </location>
</feature>
<dbReference type="EMBL" id="UINC01160973">
    <property type="protein sequence ID" value="SVD59901.1"/>
    <property type="molecule type" value="Genomic_DNA"/>
</dbReference>
<protein>
    <recommendedName>
        <fullName evidence="1">Acetyl-coenzyme A synthetase N-terminal domain-containing protein</fullName>
    </recommendedName>
</protein>
<dbReference type="SUPFAM" id="SSF56801">
    <property type="entry name" value="Acetyl-CoA synthetase-like"/>
    <property type="match status" value="1"/>
</dbReference>
<accession>A0A382WPB4</accession>
<name>A0A382WPB4_9ZZZZ</name>
<dbReference type="Pfam" id="PF16177">
    <property type="entry name" value="ACAS_N"/>
    <property type="match status" value="1"/>
</dbReference>
<dbReference type="InterPro" id="IPR032387">
    <property type="entry name" value="ACAS_N"/>
</dbReference>
<sequence>MSRYEEIYLHAHKNREAFWAEAAEDISWYQKWDKVLDDSNPPFYRWFTGGYVNTCFNALDRH</sequence>
<dbReference type="PANTHER" id="PTHR43347">
    <property type="entry name" value="ACYL-COA SYNTHETASE"/>
    <property type="match status" value="1"/>
</dbReference>
<dbReference type="GO" id="GO:0050218">
    <property type="term" value="F:propionate-CoA ligase activity"/>
    <property type="evidence" value="ECO:0007669"/>
    <property type="project" value="TreeGrafter"/>
</dbReference>
<dbReference type="InterPro" id="IPR042099">
    <property type="entry name" value="ANL_N_sf"/>
</dbReference>
<reference evidence="2" key="1">
    <citation type="submission" date="2018-05" db="EMBL/GenBank/DDBJ databases">
        <authorList>
            <person name="Lanie J.A."/>
            <person name="Ng W.-L."/>
            <person name="Kazmierczak K.M."/>
            <person name="Andrzejewski T.M."/>
            <person name="Davidsen T.M."/>
            <person name="Wayne K.J."/>
            <person name="Tettelin H."/>
            <person name="Glass J.I."/>
            <person name="Rusch D."/>
            <person name="Podicherti R."/>
            <person name="Tsui H.-C.T."/>
            <person name="Winkler M.E."/>
        </authorList>
    </citation>
    <scope>NUCLEOTIDE SEQUENCE</scope>
</reference>
<gene>
    <name evidence="2" type="ORF">METZ01_LOCUS412755</name>
</gene>
<evidence type="ECO:0000313" key="2">
    <source>
        <dbReference type="EMBL" id="SVD59901.1"/>
    </source>
</evidence>
<dbReference type="AlphaFoldDB" id="A0A382WPB4"/>
<organism evidence="2">
    <name type="scientific">marine metagenome</name>
    <dbReference type="NCBI Taxonomy" id="408172"/>
    <lineage>
        <taxon>unclassified sequences</taxon>
        <taxon>metagenomes</taxon>
        <taxon>ecological metagenomes</taxon>
    </lineage>
</organism>
<dbReference type="Gene3D" id="3.40.50.12780">
    <property type="entry name" value="N-terminal domain of ligase-like"/>
    <property type="match status" value="1"/>
</dbReference>
<proteinExistence type="predicted"/>
<feature type="domain" description="Acetyl-coenzyme A synthetase N-terminal" evidence="1">
    <location>
        <begin position="4"/>
        <end position="58"/>
    </location>
</feature>
<dbReference type="PANTHER" id="PTHR43347:SF3">
    <property type="entry name" value="ACYL-COA SYNTHETASE SHORT-CHAIN FAMILY MEMBER 3, MITOCHONDRIAL"/>
    <property type="match status" value="1"/>
</dbReference>